<sequence>MAIAVADRVFDVDGNWGTRSFRKASLASAVTALHFVAHANYENLGGDGQAPTNHWTLLLQTDAYSGVRLDVSPGDIGRPGMLILEDVTSATSYSLADPSFPDQRIHVVSVPTAQGTTVERILDLIVQKNRDNYVFAPVGEGCRFWLKTFAQDLADESIITLEDAEHAKDALPKYYPYPPGTAPVARPMAEGRFF</sequence>
<reference evidence="2 3" key="1">
    <citation type="journal article" date="2010" name="Nat. Biotechnol.">
        <title>Genome sequence of the model mushroom Schizophyllum commune.</title>
        <authorList>
            <person name="Ohm R.A."/>
            <person name="de Jong J.F."/>
            <person name="Lugones L.G."/>
            <person name="Aerts A."/>
            <person name="Kothe E."/>
            <person name="Stajich J.E."/>
            <person name="de Vries R.P."/>
            <person name="Record E."/>
            <person name="Levasseur A."/>
            <person name="Baker S.E."/>
            <person name="Bartholomew K.A."/>
            <person name="Coutinho P.M."/>
            <person name="Erdmann S."/>
            <person name="Fowler T.J."/>
            <person name="Gathman A.C."/>
            <person name="Lombard V."/>
            <person name="Henrissat B."/>
            <person name="Knabe N."/>
            <person name="Kuees U."/>
            <person name="Lilly W.W."/>
            <person name="Lindquist E."/>
            <person name="Lucas S."/>
            <person name="Magnuson J.K."/>
            <person name="Piumi F."/>
            <person name="Raudaskoski M."/>
            <person name="Salamov A."/>
            <person name="Schmutz J."/>
            <person name="Schwarze F.W.M.R."/>
            <person name="vanKuyk P.A."/>
            <person name="Horton J.S."/>
            <person name="Grigoriev I.V."/>
            <person name="Woesten H.A.B."/>
        </authorList>
    </citation>
    <scope>NUCLEOTIDE SEQUENCE [LARGE SCALE GENOMIC DNA]</scope>
    <source>
        <strain evidence="3">H4-8 / FGSC 9210</strain>
    </source>
</reference>
<dbReference type="InterPro" id="IPR056672">
    <property type="entry name" value="DUF7770"/>
</dbReference>
<dbReference type="KEGG" id="scm:SCHCO_02664449"/>
<protein>
    <recommendedName>
        <fullName evidence="1">DUF7770 domain-containing protein</fullName>
    </recommendedName>
</protein>
<dbReference type="InParanoid" id="D8Q072"/>
<feature type="non-terminal residue" evidence="2">
    <location>
        <position position="194"/>
    </location>
</feature>
<gene>
    <name evidence="2" type="ORF">SCHCODRAFT_106977</name>
</gene>
<dbReference type="Pfam" id="PF24968">
    <property type="entry name" value="DUF7770"/>
    <property type="match status" value="1"/>
</dbReference>
<dbReference type="eggNOG" id="ENOG502SPQR">
    <property type="taxonomic scope" value="Eukaryota"/>
</dbReference>
<dbReference type="HOGENOM" id="CLU_085826_0_1_1"/>
<evidence type="ECO:0000259" key="1">
    <source>
        <dbReference type="Pfam" id="PF24968"/>
    </source>
</evidence>
<accession>D8Q072</accession>
<dbReference type="RefSeq" id="XP_003033893.1">
    <property type="nucleotide sequence ID" value="XM_003033847.1"/>
</dbReference>
<proteinExistence type="predicted"/>
<feature type="domain" description="DUF7770" evidence="1">
    <location>
        <begin position="34"/>
        <end position="194"/>
    </location>
</feature>
<dbReference type="OrthoDB" id="3527137at2759"/>
<organism evidence="3">
    <name type="scientific">Schizophyllum commune (strain H4-8 / FGSC 9210)</name>
    <name type="common">Split gill fungus</name>
    <dbReference type="NCBI Taxonomy" id="578458"/>
    <lineage>
        <taxon>Eukaryota</taxon>
        <taxon>Fungi</taxon>
        <taxon>Dikarya</taxon>
        <taxon>Basidiomycota</taxon>
        <taxon>Agaricomycotina</taxon>
        <taxon>Agaricomycetes</taxon>
        <taxon>Agaricomycetidae</taxon>
        <taxon>Agaricales</taxon>
        <taxon>Schizophyllaceae</taxon>
        <taxon>Schizophyllum</taxon>
    </lineage>
</organism>
<dbReference type="GeneID" id="9585511"/>
<dbReference type="VEuPathDB" id="FungiDB:SCHCODRAFT_02664449"/>
<keyword evidence="3" id="KW-1185">Reference proteome</keyword>
<evidence type="ECO:0000313" key="2">
    <source>
        <dbReference type="EMBL" id="EFI98990.1"/>
    </source>
</evidence>
<name>D8Q072_SCHCM</name>
<dbReference type="Proteomes" id="UP000007431">
    <property type="component" value="Unassembled WGS sequence"/>
</dbReference>
<evidence type="ECO:0000313" key="3">
    <source>
        <dbReference type="Proteomes" id="UP000007431"/>
    </source>
</evidence>
<dbReference type="AlphaFoldDB" id="D8Q072"/>
<dbReference type="EMBL" id="GL377304">
    <property type="protein sequence ID" value="EFI98990.1"/>
    <property type="molecule type" value="Genomic_DNA"/>
</dbReference>
<dbReference type="OMA" id="ASWMESG"/>